<keyword evidence="7" id="KW-1185">Reference proteome</keyword>
<evidence type="ECO:0000256" key="4">
    <source>
        <dbReference type="SAM" id="Coils"/>
    </source>
</evidence>
<name>A0A0J8JNT8_9ALTE</name>
<organism evidence="6 7">
    <name type="scientific">Catenovulum maritimum</name>
    <dbReference type="NCBI Taxonomy" id="1513271"/>
    <lineage>
        <taxon>Bacteria</taxon>
        <taxon>Pseudomonadati</taxon>
        <taxon>Pseudomonadota</taxon>
        <taxon>Gammaproteobacteria</taxon>
        <taxon>Alteromonadales</taxon>
        <taxon>Alteromonadaceae</taxon>
        <taxon>Catenovulum</taxon>
    </lineage>
</organism>
<evidence type="ECO:0000313" key="7">
    <source>
        <dbReference type="Proteomes" id="UP000037600"/>
    </source>
</evidence>
<comment type="caution">
    <text evidence="6">The sequence shown here is derived from an EMBL/GenBank/DDBJ whole genome shotgun (WGS) entry which is preliminary data.</text>
</comment>
<evidence type="ECO:0000313" key="6">
    <source>
        <dbReference type="EMBL" id="KMT66301.1"/>
    </source>
</evidence>
<proteinExistence type="predicted"/>
<dbReference type="PANTHER" id="PTHR30204">
    <property type="entry name" value="REDOX-CYCLING DRUG-SENSING TRANSCRIPTIONAL ACTIVATOR SOXR"/>
    <property type="match status" value="1"/>
</dbReference>
<dbReference type="InterPro" id="IPR000551">
    <property type="entry name" value="MerR-type_HTH_dom"/>
</dbReference>
<keyword evidence="4" id="KW-0175">Coiled coil</keyword>
<dbReference type="InterPro" id="IPR047057">
    <property type="entry name" value="MerR_fam"/>
</dbReference>
<dbReference type="GO" id="GO:0003700">
    <property type="term" value="F:DNA-binding transcription factor activity"/>
    <property type="evidence" value="ECO:0007669"/>
    <property type="project" value="InterPro"/>
</dbReference>
<feature type="domain" description="HTH merR-type" evidence="5">
    <location>
        <begin position="1"/>
        <end position="69"/>
    </location>
</feature>
<evidence type="ECO:0000256" key="1">
    <source>
        <dbReference type="ARBA" id="ARBA00023015"/>
    </source>
</evidence>
<dbReference type="GO" id="GO:0003677">
    <property type="term" value="F:DNA binding"/>
    <property type="evidence" value="ECO:0007669"/>
    <property type="project" value="UniProtKB-KW"/>
</dbReference>
<dbReference type="RefSeq" id="WP_048690312.1">
    <property type="nucleotide sequence ID" value="NZ_KQ130484.1"/>
</dbReference>
<dbReference type="Proteomes" id="UP000037600">
    <property type="component" value="Unassembled WGS sequence"/>
</dbReference>
<gene>
    <name evidence="6" type="ORF">XM47_04740</name>
</gene>
<keyword evidence="2" id="KW-0238">DNA-binding</keyword>
<keyword evidence="1" id="KW-0805">Transcription regulation</keyword>
<keyword evidence="3" id="KW-0804">Transcription</keyword>
<evidence type="ECO:0000256" key="2">
    <source>
        <dbReference type="ARBA" id="ARBA00023125"/>
    </source>
</evidence>
<evidence type="ECO:0000259" key="5">
    <source>
        <dbReference type="PROSITE" id="PS50937"/>
    </source>
</evidence>
<feature type="coiled-coil region" evidence="4">
    <location>
        <begin position="81"/>
        <end position="115"/>
    </location>
</feature>
<dbReference type="STRING" id="1513271.XM47_04740"/>
<dbReference type="SMART" id="SM00422">
    <property type="entry name" value="HTH_MERR"/>
    <property type="match status" value="1"/>
</dbReference>
<dbReference type="SUPFAM" id="SSF46955">
    <property type="entry name" value="Putative DNA-binding domain"/>
    <property type="match status" value="1"/>
</dbReference>
<dbReference type="InterPro" id="IPR009061">
    <property type="entry name" value="DNA-bd_dom_put_sf"/>
</dbReference>
<dbReference type="Gene3D" id="1.10.1660.10">
    <property type="match status" value="1"/>
</dbReference>
<protein>
    <recommendedName>
        <fullName evidence="5">HTH merR-type domain-containing protein</fullName>
    </recommendedName>
</protein>
<reference evidence="6 7" key="1">
    <citation type="submission" date="2015-04" db="EMBL/GenBank/DDBJ databases">
        <title>Draft Genome Sequence of the Novel Agar-Digesting Marine Bacterium Q1.</title>
        <authorList>
            <person name="Li Y."/>
            <person name="Li D."/>
            <person name="Chen G."/>
            <person name="Du Z."/>
        </authorList>
    </citation>
    <scope>NUCLEOTIDE SEQUENCE [LARGE SCALE GENOMIC DNA]</scope>
    <source>
        <strain evidence="6 7">Q1</strain>
    </source>
</reference>
<dbReference type="PROSITE" id="PS50937">
    <property type="entry name" value="HTH_MERR_2"/>
    <property type="match status" value="1"/>
</dbReference>
<dbReference type="Pfam" id="PF13411">
    <property type="entry name" value="MerR_1"/>
    <property type="match status" value="1"/>
</dbReference>
<evidence type="ECO:0000256" key="3">
    <source>
        <dbReference type="ARBA" id="ARBA00023163"/>
    </source>
</evidence>
<sequence length="136" mass="15544">MTVSELANYWLIKPDTIRYYVKIGLLKPSKNPHNGYKLFSEQEQNKLGFILQAKSLGFTLSDIKQIINQADSGLSPCPQVKEIMAKRLSETEAKLKKMQADFLHMKQALDSWQEQADCQPSGEQICHLIQNSFVEK</sequence>
<dbReference type="EMBL" id="LAZL01000005">
    <property type="protein sequence ID" value="KMT66301.1"/>
    <property type="molecule type" value="Genomic_DNA"/>
</dbReference>
<accession>A0A0J8JNT8</accession>
<dbReference type="PANTHER" id="PTHR30204:SF94">
    <property type="entry name" value="HEAVY METAL-DEPENDENT TRANSCRIPTIONAL REGULATOR HI_0293-RELATED"/>
    <property type="match status" value="1"/>
</dbReference>
<dbReference type="OrthoDB" id="9808480at2"/>
<dbReference type="AlphaFoldDB" id="A0A0J8JNT8"/>